<comment type="catalytic activity">
    <reaction evidence="8">
        <text>L-seryl-[protein] + ATP = O-phospho-L-seryl-[protein] + ADP + H(+)</text>
        <dbReference type="Rhea" id="RHEA:17989"/>
        <dbReference type="Rhea" id="RHEA-COMP:9863"/>
        <dbReference type="Rhea" id="RHEA-COMP:11604"/>
        <dbReference type="ChEBI" id="CHEBI:15378"/>
        <dbReference type="ChEBI" id="CHEBI:29999"/>
        <dbReference type="ChEBI" id="CHEBI:30616"/>
        <dbReference type="ChEBI" id="CHEBI:83421"/>
        <dbReference type="ChEBI" id="CHEBI:456216"/>
        <dbReference type="EC" id="2.7.11.1"/>
    </reaction>
</comment>
<dbReference type="AlphaFoldDB" id="A0A250X6B3"/>
<dbReference type="SMART" id="SM00220">
    <property type="entry name" value="S_TKc"/>
    <property type="match status" value="1"/>
</dbReference>
<comment type="caution">
    <text evidence="12">The sequence shown here is derived from an EMBL/GenBank/DDBJ whole genome shotgun (WGS) entry which is preliminary data.</text>
</comment>
<comment type="similarity">
    <text evidence="10">Belongs to the protein kinase superfamily.</text>
</comment>
<organism evidence="12 13">
    <name type="scientific">Chlamydomonas eustigma</name>
    <dbReference type="NCBI Taxonomy" id="1157962"/>
    <lineage>
        <taxon>Eukaryota</taxon>
        <taxon>Viridiplantae</taxon>
        <taxon>Chlorophyta</taxon>
        <taxon>core chlorophytes</taxon>
        <taxon>Chlorophyceae</taxon>
        <taxon>CS clade</taxon>
        <taxon>Chlamydomonadales</taxon>
        <taxon>Chlamydomonadaceae</taxon>
        <taxon>Chlamydomonas</taxon>
    </lineage>
</organism>
<dbReference type="GO" id="GO:0005524">
    <property type="term" value="F:ATP binding"/>
    <property type="evidence" value="ECO:0007669"/>
    <property type="project" value="UniProtKB-UniRule"/>
</dbReference>
<dbReference type="STRING" id="1157962.A0A250X6B3"/>
<comment type="catalytic activity">
    <reaction evidence="7">
        <text>L-threonyl-[protein] + ATP = O-phospho-L-threonyl-[protein] + ADP + H(+)</text>
        <dbReference type="Rhea" id="RHEA:46608"/>
        <dbReference type="Rhea" id="RHEA-COMP:11060"/>
        <dbReference type="Rhea" id="RHEA-COMP:11605"/>
        <dbReference type="ChEBI" id="CHEBI:15378"/>
        <dbReference type="ChEBI" id="CHEBI:30013"/>
        <dbReference type="ChEBI" id="CHEBI:30616"/>
        <dbReference type="ChEBI" id="CHEBI:61977"/>
        <dbReference type="ChEBI" id="CHEBI:456216"/>
        <dbReference type="EC" id="2.7.11.1"/>
    </reaction>
</comment>
<dbReference type="GO" id="GO:0004674">
    <property type="term" value="F:protein serine/threonine kinase activity"/>
    <property type="evidence" value="ECO:0007669"/>
    <property type="project" value="UniProtKB-KW"/>
</dbReference>
<keyword evidence="2 10" id="KW-0723">Serine/threonine-protein kinase</keyword>
<keyword evidence="6 9" id="KW-0067">ATP-binding</keyword>
<keyword evidence="4 9" id="KW-0547">Nucleotide-binding</keyword>
<dbReference type="Gene3D" id="3.30.200.20">
    <property type="entry name" value="Phosphorylase Kinase, domain 1"/>
    <property type="match status" value="1"/>
</dbReference>
<dbReference type="PROSITE" id="PS00107">
    <property type="entry name" value="PROTEIN_KINASE_ATP"/>
    <property type="match status" value="1"/>
</dbReference>
<gene>
    <name evidence="12" type="ORF">CEUSTIGMA_g6046.t1</name>
</gene>
<dbReference type="InterPro" id="IPR008271">
    <property type="entry name" value="Ser/Thr_kinase_AS"/>
</dbReference>
<dbReference type="Proteomes" id="UP000232323">
    <property type="component" value="Unassembled WGS sequence"/>
</dbReference>
<evidence type="ECO:0000313" key="13">
    <source>
        <dbReference type="Proteomes" id="UP000232323"/>
    </source>
</evidence>
<evidence type="ECO:0000256" key="1">
    <source>
        <dbReference type="ARBA" id="ARBA00012513"/>
    </source>
</evidence>
<evidence type="ECO:0000313" key="12">
    <source>
        <dbReference type="EMBL" id="GAX78607.1"/>
    </source>
</evidence>
<keyword evidence="3" id="KW-0808">Transferase</keyword>
<feature type="domain" description="Protein kinase" evidence="11">
    <location>
        <begin position="39"/>
        <end position="468"/>
    </location>
</feature>
<keyword evidence="5" id="KW-0418">Kinase</keyword>
<dbReference type="InterPro" id="IPR000719">
    <property type="entry name" value="Prot_kinase_dom"/>
</dbReference>
<dbReference type="PANTHER" id="PTHR45998">
    <property type="entry name" value="SERINE/THREONINE-PROTEIN KINASE 16"/>
    <property type="match status" value="1"/>
</dbReference>
<dbReference type="PROSITE" id="PS50011">
    <property type="entry name" value="PROTEIN_KINASE_DOM"/>
    <property type="match status" value="1"/>
</dbReference>
<evidence type="ECO:0000256" key="6">
    <source>
        <dbReference type="ARBA" id="ARBA00022840"/>
    </source>
</evidence>
<dbReference type="InterPro" id="IPR011009">
    <property type="entry name" value="Kinase-like_dom_sf"/>
</dbReference>
<dbReference type="PANTHER" id="PTHR45998:SF2">
    <property type="entry name" value="SERINE_THREONINE-PROTEIN KINASE 16"/>
    <property type="match status" value="1"/>
</dbReference>
<feature type="binding site" evidence="9">
    <location>
        <position position="70"/>
    </location>
    <ligand>
        <name>ATP</name>
        <dbReference type="ChEBI" id="CHEBI:30616"/>
    </ligand>
</feature>
<dbReference type="PROSITE" id="PS00108">
    <property type="entry name" value="PROTEIN_KINASE_ST"/>
    <property type="match status" value="1"/>
</dbReference>
<evidence type="ECO:0000256" key="5">
    <source>
        <dbReference type="ARBA" id="ARBA00022777"/>
    </source>
</evidence>
<dbReference type="GO" id="GO:0005737">
    <property type="term" value="C:cytoplasm"/>
    <property type="evidence" value="ECO:0007669"/>
    <property type="project" value="TreeGrafter"/>
</dbReference>
<evidence type="ECO:0000256" key="2">
    <source>
        <dbReference type="ARBA" id="ARBA00022527"/>
    </source>
</evidence>
<evidence type="ECO:0000256" key="3">
    <source>
        <dbReference type="ARBA" id="ARBA00022679"/>
    </source>
</evidence>
<dbReference type="Gene3D" id="1.10.510.10">
    <property type="entry name" value="Transferase(Phosphotransferase) domain 1"/>
    <property type="match status" value="2"/>
</dbReference>
<evidence type="ECO:0000259" key="11">
    <source>
        <dbReference type="PROSITE" id="PS50011"/>
    </source>
</evidence>
<reference evidence="12 13" key="1">
    <citation type="submission" date="2017-08" db="EMBL/GenBank/DDBJ databases">
        <title>Acidophilic green algal genome provides insights into adaptation to an acidic environment.</title>
        <authorList>
            <person name="Hirooka S."/>
            <person name="Hirose Y."/>
            <person name="Kanesaki Y."/>
            <person name="Higuchi S."/>
            <person name="Fujiwara T."/>
            <person name="Onuma R."/>
            <person name="Era A."/>
            <person name="Ohbayashi R."/>
            <person name="Uzuka A."/>
            <person name="Nozaki H."/>
            <person name="Yoshikawa H."/>
            <person name="Miyagishima S.Y."/>
        </authorList>
    </citation>
    <scope>NUCLEOTIDE SEQUENCE [LARGE SCALE GENOMIC DNA]</scope>
    <source>
        <strain evidence="12 13">NIES-2499</strain>
    </source>
</reference>
<evidence type="ECO:0000256" key="10">
    <source>
        <dbReference type="RuleBase" id="RU000304"/>
    </source>
</evidence>
<dbReference type="InterPro" id="IPR052239">
    <property type="entry name" value="Ser/Thr-specific_kinases"/>
</dbReference>
<sequence length="478" mass="53145">MSLRDWVDYWISSILAIYSLFSRAHNFASKIIHLKDRRFRIIKQLGEGGYAFVYLVLGMDGKGENLAIKKIVAQGPEKLQQVHHEIQIHSSLKHPHILPLIDSDIKHKSPTGYGPITQHLGTYLSACKTLHNAPAAWSQGRALNGHVHISVEEDRLDMDVMSEAYLMFPAYLEGNLAEEVDRLTHQMMKLSTPQICDIFIQLCEALKYLHDTRGIAHLDVKPHNILISKSDSPCYSKQSAVRRSANDPLEPEAAIQCQQAPHDPLEPEAAIQCQQAPHINSGNNTHISMELVSQSAIRQLPSSMTCNTGRSSHHPSSSNRAASTSYHIALMDFGSARQRQVYPTTRREALSIQEAAEANCTATYRAPELFDVPTGQVLDYAKCDIWAAGCTLYHAMYGCSPFQRAADQSGGSIALAVMNCSIPWPKVEDTHKRYSQSLHTLVTECLVVDPNNRPDAATLINKARDIMLLYNPQATCSS</sequence>
<dbReference type="EC" id="2.7.11.1" evidence="1"/>
<dbReference type="InterPro" id="IPR017441">
    <property type="entry name" value="Protein_kinase_ATP_BS"/>
</dbReference>
<protein>
    <recommendedName>
        <fullName evidence="1">non-specific serine/threonine protein kinase</fullName>
        <ecNumber evidence="1">2.7.11.1</ecNumber>
    </recommendedName>
</protein>
<accession>A0A250X6B3</accession>
<evidence type="ECO:0000256" key="8">
    <source>
        <dbReference type="ARBA" id="ARBA00048679"/>
    </source>
</evidence>
<dbReference type="SUPFAM" id="SSF56112">
    <property type="entry name" value="Protein kinase-like (PK-like)"/>
    <property type="match status" value="1"/>
</dbReference>
<dbReference type="OrthoDB" id="248923at2759"/>
<evidence type="ECO:0000256" key="7">
    <source>
        <dbReference type="ARBA" id="ARBA00047899"/>
    </source>
</evidence>
<proteinExistence type="inferred from homology"/>
<keyword evidence="13" id="KW-1185">Reference proteome</keyword>
<evidence type="ECO:0000256" key="4">
    <source>
        <dbReference type="ARBA" id="ARBA00022741"/>
    </source>
</evidence>
<dbReference type="Pfam" id="PF00069">
    <property type="entry name" value="Pkinase"/>
    <property type="match status" value="2"/>
</dbReference>
<name>A0A250X6B3_9CHLO</name>
<evidence type="ECO:0000256" key="9">
    <source>
        <dbReference type="PROSITE-ProRule" id="PRU10141"/>
    </source>
</evidence>
<dbReference type="EMBL" id="BEGY01000034">
    <property type="protein sequence ID" value="GAX78607.1"/>
    <property type="molecule type" value="Genomic_DNA"/>
</dbReference>